<dbReference type="AlphaFoldDB" id="Q5AQV9"/>
<proteinExistence type="predicted"/>
<accession>C8VQS4</accession>
<reference evidence="2" key="2">
    <citation type="journal article" date="2009" name="Fungal Genet. Biol.">
        <title>The 2008 update of the Aspergillus nidulans genome annotation: a community effort.</title>
        <authorList>
            <person name="Wortman J.R."/>
            <person name="Gilsenan J.M."/>
            <person name="Joardar V."/>
            <person name="Deegan J."/>
            <person name="Clutterbuck J."/>
            <person name="Andersen M.R."/>
            <person name="Archer D."/>
            <person name="Bencina M."/>
            <person name="Braus G."/>
            <person name="Coutinho P."/>
            <person name="von Dohren H."/>
            <person name="Doonan J."/>
            <person name="Driessen A.J."/>
            <person name="Durek P."/>
            <person name="Espeso E."/>
            <person name="Fekete E."/>
            <person name="Flipphi M."/>
            <person name="Estrada C.G."/>
            <person name="Geysens S."/>
            <person name="Goldman G."/>
            <person name="de Groot P.W."/>
            <person name="Hansen K."/>
            <person name="Harris S.D."/>
            <person name="Heinekamp T."/>
            <person name="Helmstaedt K."/>
            <person name="Henrissat B."/>
            <person name="Hofmann G."/>
            <person name="Homan T."/>
            <person name="Horio T."/>
            <person name="Horiuchi H."/>
            <person name="James S."/>
            <person name="Jones M."/>
            <person name="Karaffa L."/>
            <person name="Karanyi Z."/>
            <person name="Kato M."/>
            <person name="Keller N."/>
            <person name="Kelly D.E."/>
            <person name="Kiel J.A."/>
            <person name="Kim J.M."/>
            <person name="van der Klei I.J."/>
            <person name="Klis F.M."/>
            <person name="Kovalchuk A."/>
            <person name="Krasevec N."/>
            <person name="Kubicek C.P."/>
            <person name="Liu B."/>
            <person name="Maccabe A."/>
            <person name="Meyer V."/>
            <person name="Mirabito P."/>
            <person name="Miskei M."/>
            <person name="Mos M."/>
            <person name="Mullins J."/>
            <person name="Nelson D.R."/>
            <person name="Nielsen J."/>
            <person name="Oakley B.R."/>
            <person name="Osmani S.A."/>
            <person name="Pakula T."/>
            <person name="Paszewski A."/>
            <person name="Paulsen I."/>
            <person name="Pilsyk S."/>
            <person name="Pocsi I."/>
            <person name="Punt P.J."/>
            <person name="Ram A.F."/>
            <person name="Ren Q."/>
            <person name="Robellet X."/>
            <person name="Robson G."/>
            <person name="Seiboth B."/>
            <person name="van Solingen P."/>
            <person name="Specht T."/>
            <person name="Sun J."/>
            <person name="Taheri-Talesh N."/>
            <person name="Takeshita N."/>
            <person name="Ussery D."/>
            <person name="vanKuyk P.A."/>
            <person name="Visser H."/>
            <person name="van de Vondervoort P.J."/>
            <person name="de Vries R.P."/>
            <person name="Walton J."/>
            <person name="Xiang X."/>
            <person name="Xiong Y."/>
            <person name="Zeng A.P."/>
            <person name="Brandt B.W."/>
            <person name="Cornell M.J."/>
            <person name="van den Hondel C.A."/>
            <person name="Visser J."/>
            <person name="Oliver S.G."/>
            <person name="Turner G."/>
        </authorList>
    </citation>
    <scope>GENOME REANNOTATION</scope>
    <source>
        <strain evidence="2">FGSC A4 / ATCC 38163 / CBS 112.46 / NRRL 194 / M139</strain>
    </source>
</reference>
<dbReference type="VEuPathDB" id="FungiDB:AN9321"/>
<gene>
    <name evidence="1" type="ORF">ANIA_09321</name>
</gene>
<dbReference type="KEGG" id="ani:ANIA_09321"/>
<keyword evidence="2" id="KW-1185">Reference proteome</keyword>
<reference evidence="2" key="1">
    <citation type="journal article" date="2005" name="Nature">
        <title>Sequencing of Aspergillus nidulans and comparative analysis with A. fumigatus and A. oryzae.</title>
        <authorList>
            <person name="Galagan J.E."/>
            <person name="Calvo S.E."/>
            <person name="Cuomo C."/>
            <person name="Ma L.J."/>
            <person name="Wortman J.R."/>
            <person name="Batzoglou S."/>
            <person name="Lee S.I."/>
            <person name="Basturkmen M."/>
            <person name="Spevak C.C."/>
            <person name="Clutterbuck J."/>
            <person name="Kapitonov V."/>
            <person name="Jurka J."/>
            <person name="Scazzocchio C."/>
            <person name="Farman M."/>
            <person name="Butler J."/>
            <person name="Purcell S."/>
            <person name="Harris S."/>
            <person name="Braus G.H."/>
            <person name="Draht O."/>
            <person name="Busch S."/>
            <person name="D'Enfert C."/>
            <person name="Bouchier C."/>
            <person name="Goldman G.H."/>
            <person name="Bell-Pedersen D."/>
            <person name="Griffiths-Jones S."/>
            <person name="Doonan J.H."/>
            <person name="Yu J."/>
            <person name="Vienken K."/>
            <person name="Pain A."/>
            <person name="Freitag M."/>
            <person name="Selker E.U."/>
            <person name="Archer D.B."/>
            <person name="Penalva M.A."/>
            <person name="Oakley B.R."/>
            <person name="Momany M."/>
            <person name="Tanaka T."/>
            <person name="Kumagai T."/>
            <person name="Asai K."/>
            <person name="Machida M."/>
            <person name="Nierman W.C."/>
            <person name="Denning D.W."/>
            <person name="Caddick M."/>
            <person name="Hynes M."/>
            <person name="Paoletti M."/>
            <person name="Fischer R."/>
            <person name="Miller B."/>
            <person name="Dyer P."/>
            <person name="Sachs M.S."/>
            <person name="Osmani S.A."/>
            <person name="Birren B.W."/>
        </authorList>
    </citation>
    <scope>NUCLEOTIDE SEQUENCE [LARGE SCALE GENOMIC DNA]</scope>
    <source>
        <strain evidence="2">FGSC A4 / ATCC 38163 / CBS 112.46 / NRRL 194 / M139</strain>
    </source>
</reference>
<sequence length="168" mass="18296">MSSYEDVVLLYYGDSQACPSLENLLVNPDLSDPCLKKVNGILLLHHTNMNDILIVREKAPGGCSIPRFAQLFHVEPYALALELNFTDAHPYLKRLLALDLLASLVIVYFSKGVFELTAASVPARGLGGSGTTVGLPHQFESLEFINLGDLKAIASDAPLIRDRAFNAI</sequence>
<evidence type="ECO:0000313" key="1">
    <source>
        <dbReference type="EMBL" id="CBF87398.1"/>
    </source>
</evidence>
<protein>
    <submittedName>
        <fullName evidence="1">Uncharacterized protein</fullName>
    </submittedName>
</protein>
<name>Q5AQV9_EMENI</name>
<dbReference type="EMBL" id="BN001308">
    <property type="protein sequence ID" value="CBF87398.1"/>
    <property type="molecule type" value="Genomic_DNA"/>
</dbReference>
<dbReference type="HOGENOM" id="CLU_1586460_0_0_1"/>
<dbReference type="GeneID" id="2867800"/>
<organism evidence="1 2">
    <name type="scientific">Emericella nidulans (strain FGSC A4 / ATCC 38163 / CBS 112.46 / NRRL 194 / M139)</name>
    <name type="common">Aspergillus nidulans</name>
    <dbReference type="NCBI Taxonomy" id="227321"/>
    <lineage>
        <taxon>Eukaryota</taxon>
        <taxon>Fungi</taxon>
        <taxon>Dikarya</taxon>
        <taxon>Ascomycota</taxon>
        <taxon>Pezizomycotina</taxon>
        <taxon>Eurotiomycetes</taxon>
        <taxon>Eurotiomycetidae</taxon>
        <taxon>Eurotiales</taxon>
        <taxon>Aspergillaceae</taxon>
        <taxon>Aspergillus</taxon>
        <taxon>Aspergillus subgen. Nidulantes</taxon>
    </lineage>
</organism>
<accession>Q5AQV9</accession>
<evidence type="ECO:0000313" key="2">
    <source>
        <dbReference type="Proteomes" id="UP000000560"/>
    </source>
</evidence>
<dbReference type="RefSeq" id="XP_682590.1">
    <property type="nucleotide sequence ID" value="XM_677498.1"/>
</dbReference>
<dbReference type="Proteomes" id="UP000000560">
    <property type="component" value="Chromosome VIII"/>
</dbReference>
<dbReference type="InParanoid" id="Q5AQV9"/>